<feature type="domain" description="Glycosyltransferase 2-like" evidence="1">
    <location>
        <begin position="20"/>
        <end position="124"/>
    </location>
</feature>
<sequence length="231" mass="27055">MSSYSIIITASHIQSHPSIDFIKCTIESLENIHMKNDTQIILAHDYSTNSNFHTYLIDLKEYIADKHHVQIVVCDKYGHLTGNIRNAFEYIQTEYVLIIQHDLPFIREFEIEKVIEDMKNNPKLKHIRFNKRANIKTGSDAINDLFGKQLVSLNYIYTRTPSWSDNNHLCCTDYYRDIILKECKNGKPMESYLITKSNTEVIHNKYGTYLLGQINEPAYIKHIDGRCRKHL</sequence>
<protein>
    <recommendedName>
        <fullName evidence="1">Glycosyltransferase 2-like domain-containing protein</fullName>
    </recommendedName>
</protein>
<dbReference type="SUPFAM" id="SSF53448">
    <property type="entry name" value="Nucleotide-diphospho-sugar transferases"/>
    <property type="match status" value="1"/>
</dbReference>
<dbReference type="InterPro" id="IPR029044">
    <property type="entry name" value="Nucleotide-diphossugar_trans"/>
</dbReference>
<accession>A0A6C0DD12</accession>
<dbReference type="InterPro" id="IPR001173">
    <property type="entry name" value="Glyco_trans_2-like"/>
</dbReference>
<dbReference type="Pfam" id="PF00535">
    <property type="entry name" value="Glycos_transf_2"/>
    <property type="match status" value="1"/>
</dbReference>
<organism evidence="2">
    <name type="scientific">viral metagenome</name>
    <dbReference type="NCBI Taxonomy" id="1070528"/>
    <lineage>
        <taxon>unclassified sequences</taxon>
        <taxon>metagenomes</taxon>
        <taxon>organismal metagenomes</taxon>
    </lineage>
</organism>
<name>A0A6C0DD12_9ZZZZ</name>
<dbReference type="Gene3D" id="3.90.550.10">
    <property type="entry name" value="Spore Coat Polysaccharide Biosynthesis Protein SpsA, Chain A"/>
    <property type="match status" value="1"/>
</dbReference>
<reference evidence="2" key="1">
    <citation type="journal article" date="2020" name="Nature">
        <title>Giant virus diversity and host interactions through global metagenomics.</title>
        <authorList>
            <person name="Schulz F."/>
            <person name="Roux S."/>
            <person name="Paez-Espino D."/>
            <person name="Jungbluth S."/>
            <person name="Walsh D.A."/>
            <person name="Denef V.J."/>
            <person name="McMahon K.D."/>
            <person name="Konstantinidis K.T."/>
            <person name="Eloe-Fadrosh E.A."/>
            <person name="Kyrpides N.C."/>
            <person name="Woyke T."/>
        </authorList>
    </citation>
    <scope>NUCLEOTIDE SEQUENCE</scope>
    <source>
        <strain evidence="2">GVMAG-M-3300023174-137</strain>
    </source>
</reference>
<proteinExistence type="predicted"/>
<dbReference type="AlphaFoldDB" id="A0A6C0DD12"/>
<dbReference type="EMBL" id="MN739581">
    <property type="protein sequence ID" value="QHT14281.1"/>
    <property type="molecule type" value="Genomic_DNA"/>
</dbReference>
<evidence type="ECO:0000313" key="2">
    <source>
        <dbReference type="EMBL" id="QHT14281.1"/>
    </source>
</evidence>
<evidence type="ECO:0000259" key="1">
    <source>
        <dbReference type="Pfam" id="PF00535"/>
    </source>
</evidence>